<accession>A0ABN7AD61</accession>
<reference evidence="1 2" key="1">
    <citation type="submission" date="2023-09" db="EMBL/GenBank/DDBJ databases">
        <title>Nesidiocoris tenuis whole genome shotgun sequence.</title>
        <authorList>
            <person name="Shibata T."/>
            <person name="Shimoda M."/>
            <person name="Kobayashi T."/>
            <person name="Uehara T."/>
        </authorList>
    </citation>
    <scope>NUCLEOTIDE SEQUENCE [LARGE SCALE GENOMIC DNA]</scope>
    <source>
        <strain evidence="1 2">Japan</strain>
    </source>
</reference>
<proteinExistence type="predicted"/>
<keyword evidence="2" id="KW-1185">Reference proteome</keyword>
<protein>
    <submittedName>
        <fullName evidence="1">Uncharacterized protein</fullName>
    </submittedName>
</protein>
<evidence type="ECO:0000313" key="1">
    <source>
        <dbReference type="EMBL" id="BES88800.1"/>
    </source>
</evidence>
<dbReference type="EMBL" id="AP028909">
    <property type="protein sequence ID" value="BES88800.1"/>
    <property type="molecule type" value="Genomic_DNA"/>
</dbReference>
<organism evidence="1 2">
    <name type="scientific">Nesidiocoris tenuis</name>
    <dbReference type="NCBI Taxonomy" id="355587"/>
    <lineage>
        <taxon>Eukaryota</taxon>
        <taxon>Metazoa</taxon>
        <taxon>Ecdysozoa</taxon>
        <taxon>Arthropoda</taxon>
        <taxon>Hexapoda</taxon>
        <taxon>Insecta</taxon>
        <taxon>Pterygota</taxon>
        <taxon>Neoptera</taxon>
        <taxon>Paraneoptera</taxon>
        <taxon>Hemiptera</taxon>
        <taxon>Heteroptera</taxon>
        <taxon>Panheteroptera</taxon>
        <taxon>Cimicomorpha</taxon>
        <taxon>Miridae</taxon>
        <taxon>Dicyphina</taxon>
        <taxon>Nesidiocoris</taxon>
    </lineage>
</organism>
<evidence type="ECO:0000313" key="2">
    <source>
        <dbReference type="Proteomes" id="UP001307889"/>
    </source>
</evidence>
<sequence length="110" mass="12396">MTTWFSTREYVPAGVASSDLELHLGSFNLFTPGTLGLLSILLSIQSGALEKALFALPASRSVMRRPRVSWAEHHRRHGTIRITVSPLHLPVETYRSDWETLASRFHLEVL</sequence>
<name>A0ABN7AD61_9HEMI</name>
<dbReference type="Proteomes" id="UP001307889">
    <property type="component" value="Chromosome 1"/>
</dbReference>
<gene>
    <name evidence="1" type="ORF">NTJ_01607</name>
</gene>